<dbReference type="InterPro" id="IPR053197">
    <property type="entry name" value="F-box_SCFL_complex_component"/>
</dbReference>
<dbReference type="InterPro" id="IPR032675">
    <property type="entry name" value="LRR_dom_sf"/>
</dbReference>
<dbReference type="PANTHER" id="PTHR34223:SF118">
    <property type="entry name" value="F-BOX DOMAIN, LEUCINE-RICH REPEAT DOMAIN SUPERFAMILY, F-BOX-LIKE DOMAIN SUPERFAMILY"/>
    <property type="match status" value="1"/>
</dbReference>
<dbReference type="InterPro" id="IPR001810">
    <property type="entry name" value="F-box_dom"/>
</dbReference>
<dbReference type="Proteomes" id="UP000235145">
    <property type="component" value="Unassembled WGS sequence"/>
</dbReference>
<sequence>MGRRKSIKLSNMAPEDLNDDDRISRLHDDLIHHIYSFMDTRFAVQTSLLSRRWRETWKSYRFLNFKIERPIDHKTGIKFPNFIHRFFSDRDHKSEITTIDFQSNSIKLSNLKETIIYAMSHRTQKVNIEFLSDKLTRRGGLDISLFRSQFLQDLHLSIDFELMISPSLTWDLPSLTSLNLEGVTFTLNPPPPPTDSKCKSIDLFSHFPNLKTLVLIGCRLSNIDTFIITSNSLHNLSLIDLNHNSEFILTAPNLSSFTYHGMARFSLSVKNLDSLQTVNFHTIYYRALQKQPELVELMIKAFEQLHKAKFLAINSDVVRFLSVFPEVVERRRCPFRSLTSLTLVEHRLPPSSIVFSDVIDYFRSSSPGVKVNVEIGVAASWKICWVDCL</sequence>
<dbReference type="Gene3D" id="1.20.1280.50">
    <property type="match status" value="1"/>
</dbReference>
<dbReference type="PANTHER" id="PTHR34223">
    <property type="entry name" value="OS11G0201299 PROTEIN"/>
    <property type="match status" value="1"/>
</dbReference>
<dbReference type="SUPFAM" id="SSF52058">
    <property type="entry name" value="L domain-like"/>
    <property type="match status" value="1"/>
</dbReference>
<name>A0A9R1VVX7_LACSA</name>
<reference evidence="2 3" key="1">
    <citation type="journal article" date="2017" name="Nat. Commun.">
        <title>Genome assembly with in vitro proximity ligation data and whole-genome triplication in lettuce.</title>
        <authorList>
            <person name="Reyes-Chin-Wo S."/>
            <person name="Wang Z."/>
            <person name="Yang X."/>
            <person name="Kozik A."/>
            <person name="Arikit S."/>
            <person name="Song C."/>
            <person name="Xia L."/>
            <person name="Froenicke L."/>
            <person name="Lavelle D.O."/>
            <person name="Truco M.J."/>
            <person name="Xia R."/>
            <person name="Zhu S."/>
            <person name="Xu C."/>
            <person name="Xu H."/>
            <person name="Xu X."/>
            <person name="Cox K."/>
            <person name="Korf I."/>
            <person name="Meyers B.C."/>
            <person name="Michelmore R.W."/>
        </authorList>
    </citation>
    <scope>NUCLEOTIDE SEQUENCE [LARGE SCALE GENOMIC DNA]</scope>
    <source>
        <strain evidence="3">cv. Salinas</strain>
        <tissue evidence="2">Seedlings</tissue>
    </source>
</reference>
<comment type="caution">
    <text evidence="2">The sequence shown here is derived from an EMBL/GenBank/DDBJ whole genome shotgun (WGS) entry which is preliminary data.</text>
</comment>
<dbReference type="OrthoDB" id="1848700at2759"/>
<dbReference type="EMBL" id="NBSK02000004">
    <property type="protein sequence ID" value="KAJ0211601.1"/>
    <property type="molecule type" value="Genomic_DNA"/>
</dbReference>
<dbReference type="AlphaFoldDB" id="A0A9R1VVX7"/>
<dbReference type="Gene3D" id="3.80.10.10">
    <property type="entry name" value="Ribonuclease Inhibitor"/>
    <property type="match status" value="1"/>
</dbReference>
<dbReference type="InterPro" id="IPR053781">
    <property type="entry name" value="F-box_AtFBL13-like"/>
</dbReference>
<feature type="domain" description="F-box" evidence="1">
    <location>
        <begin position="23"/>
        <end position="63"/>
    </location>
</feature>
<dbReference type="SUPFAM" id="SSF81383">
    <property type="entry name" value="F-box domain"/>
    <property type="match status" value="1"/>
</dbReference>
<dbReference type="InterPro" id="IPR036047">
    <property type="entry name" value="F-box-like_dom_sf"/>
</dbReference>
<dbReference type="CDD" id="cd22160">
    <property type="entry name" value="F-box_AtFBL13-like"/>
    <property type="match status" value="1"/>
</dbReference>
<proteinExistence type="predicted"/>
<evidence type="ECO:0000313" key="3">
    <source>
        <dbReference type="Proteomes" id="UP000235145"/>
    </source>
</evidence>
<protein>
    <recommendedName>
        <fullName evidence="1">F-box domain-containing protein</fullName>
    </recommendedName>
</protein>
<keyword evidence="3" id="KW-1185">Reference proteome</keyword>
<evidence type="ECO:0000313" key="2">
    <source>
        <dbReference type="EMBL" id="KAJ0211601.1"/>
    </source>
</evidence>
<accession>A0A9R1VVX7</accession>
<dbReference type="Pfam" id="PF00646">
    <property type="entry name" value="F-box"/>
    <property type="match status" value="1"/>
</dbReference>
<gene>
    <name evidence="2" type="ORF">LSAT_V11C400172220</name>
</gene>
<organism evidence="2 3">
    <name type="scientific">Lactuca sativa</name>
    <name type="common">Garden lettuce</name>
    <dbReference type="NCBI Taxonomy" id="4236"/>
    <lineage>
        <taxon>Eukaryota</taxon>
        <taxon>Viridiplantae</taxon>
        <taxon>Streptophyta</taxon>
        <taxon>Embryophyta</taxon>
        <taxon>Tracheophyta</taxon>
        <taxon>Spermatophyta</taxon>
        <taxon>Magnoliopsida</taxon>
        <taxon>eudicotyledons</taxon>
        <taxon>Gunneridae</taxon>
        <taxon>Pentapetalae</taxon>
        <taxon>asterids</taxon>
        <taxon>campanulids</taxon>
        <taxon>Asterales</taxon>
        <taxon>Asteraceae</taxon>
        <taxon>Cichorioideae</taxon>
        <taxon>Cichorieae</taxon>
        <taxon>Lactucinae</taxon>
        <taxon>Lactuca</taxon>
    </lineage>
</organism>
<evidence type="ECO:0000259" key="1">
    <source>
        <dbReference type="Pfam" id="PF00646"/>
    </source>
</evidence>